<gene>
    <name evidence="2" type="ORF">FILTAD_02922</name>
</gene>
<dbReference type="InterPro" id="IPR018961">
    <property type="entry name" value="DnaJ_homolog_subfam-C_membr-28"/>
</dbReference>
<dbReference type="Proteomes" id="UP000270468">
    <property type="component" value="Unassembled WGS sequence"/>
</dbReference>
<accession>A0A3P5XWH0</accession>
<keyword evidence="3" id="KW-1185">Reference proteome</keyword>
<proteinExistence type="predicted"/>
<sequence>MELNEDKLNPPYQDWMGDILKEHAKTGGMDNLKGQGQPLSEEYFAGDTFQHFQRIAKDAGYKPHWLKLQHEIREEINIIADNQLNESTKDIEKKIKKVNKKIVTYNKSCPPPLQKGHVSLLNLAAMTKTW</sequence>
<dbReference type="RefSeq" id="WP_238988262.1">
    <property type="nucleotide sequence ID" value="NZ_CBCRXF010000004.1"/>
</dbReference>
<protein>
    <recommendedName>
        <fullName evidence="1">DnaJ homologue subfamily C member 28 conserved domain-containing protein</fullName>
    </recommendedName>
</protein>
<evidence type="ECO:0000313" key="3">
    <source>
        <dbReference type="Proteomes" id="UP000270468"/>
    </source>
</evidence>
<name>A0A3P5XWH0_9BACL</name>
<dbReference type="PANTHER" id="PTHR39158:SF1">
    <property type="entry name" value="DNAJ HOMOLOG SUBFAMILY C MEMBER 28"/>
    <property type="match status" value="1"/>
</dbReference>
<feature type="domain" description="DnaJ homologue subfamily C member 28 conserved" evidence="1">
    <location>
        <begin position="20"/>
        <end position="77"/>
    </location>
</feature>
<evidence type="ECO:0000313" key="2">
    <source>
        <dbReference type="EMBL" id="VDC33512.1"/>
    </source>
</evidence>
<dbReference type="InterPro" id="IPR052573">
    <property type="entry name" value="DnaJ_C_subfamily_28"/>
</dbReference>
<dbReference type="EMBL" id="UXAV01000045">
    <property type="protein sequence ID" value="VDC33512.1"/>
    <property type="molecule type" value="Genomic_DNA"/>
</dbReference>
<dbReference type="AlphaFoldDB" id="A0A3P5XWH0"/>
<organism evidence="2 3">
    <name type="scientific">Filibacter tadaridae</name>
    <dbReference type="NCBI Taxonomy" id="2483811"/>
    <lineage>
        <taxon>Bacteria</taxon>
        <taxon>Bacillati</taxon>
        <taxon>Bacillota</taxon>
        <taxon>Bacilli</taxon>
        <taxon>Bacillales</taxon>
        <taxon>Caryophanaceae</taxon>
        <taxon>Filibacter</taxon>
    </lineage>
</organism>
<dbReference type="PANTHER" id="PTHR39158">
    <property type="entry name" value="OS08G0560600 PROTEIN"/>
    <property type="match status" value="1"/>
</dbReference>
<reference evidence="2 3" key="1">
    <citation type="submission" date="2018-11" db="EMBL/GenBank/DDBJ databases">
        <authorList>
            <person name="Criscuolo A."/>
        </authorList>
    </citation>
    <scope>NUCLEOTIDE SEQUENCE [LARGE SCALE GENOMIC DNA]</scope>
    <source>
        <strain evidence="2">ATB-66</strain>
    </source>
</reference>
<dbReference type="Pfam" id="PF09350">
    <property type="entry name" value="DJC28_CD"/>
    <property type="match status" value="1"/>
</dbReference>
<evidence type="ECO:0000259" key="1">
    <source>
        <dbReference type="Pfam" id="PF09350"/>
    </source>
</evidence>